<sequence length="246" mass="27497">MKFKFTFVVMMLFGLCSLFASTSVLAKGGDRDSIPASAYEYGYPYPVGLGVHVGTTGVGLHYYQPLGTHFGARLAGSFMPFNTKIAGNYSGRDTRTNVFAKAHNVSLLFGWTPFASRTGFFRSFNVQLGGAYFFKLDGRLETRLADPYRYGEIAVDPEYVGTITTHVNWKETVSPYAGIGWSNIVIDSRFSMNIDLGAYYLSKPSVSMEASGLLEENVANASRIENNIRNYRYLPRVEIGFSYRFW</sequence>
<evidence type="ECO:0008006" key="4">
    <source>
        <dbReference type="Google" id="ProtNLM"/>
    </source>
</evidence>
<dbReference type="Gene3D" id="2.40.160.170">
    <property type="match status" value="1"/>
</dbReference>
<dbReference type="AlphaFoldDB" id="A0A2T8HJG6"/>
<keyword evidence="1" id="KW-0732">Signal</keyword>
<accession>A0A2T8HJG6</accession>
<feature type="chain" id="PRO_5015433780" description="Outer membrane protein beta-barrel domain-containing protein" evidence="1">
    <location>
        <begin position="27"/>
        <end position="246"/>
    </location>
</feature>
<evidence type="ECO:0000256" key="1">
    <source>
        <dbReference type="SAM" id="SignalP"/>
    </source>
</evidence>
<dbReference type="OrthoDB" id="597504at2"/>
<dbReference type="RefSeq" id="WP_116775169.1">
    <property type="nucleotide sequence ID" value="NZ_QDKG01000002.1"/>
</dbReference>
<dbReference type="EMBL" id="QDKG01000002">
    <property type="protein sequence ID" value="PVH25596.1"/>
    <property type="molecule type" value="Genomic_DNA"/>
</dbReference>
<name>A0A2T8HJG6_9SPHI</name>
<organism evidence="2 3">
    <name type="scientific">Sphingobacterium corticibacter</name>
    <dbReference type="NCBI Taxonomy" id="2171749"/>
    <lineage>
        <taxon>Bacteria</taxon>
        <taxon>Pseudomonadati</taxon>
        <taxon>Bacteroidota</taxon>
        <taxon>Sphingobacteriia</taxon>
        <taxon>Sphingobacteriales</taxon>
        <taxon>Sphingobacteriaceae</taxon>
        <taxon>Sphingobacterium</taxon>
    </lineage>
</organism>
<evidence type="ECO:0000313" key="2">
    <source>
        <dbReference type="EMBL" id="PVH25596.1"/>
    </source>
</evidence>
<comment type="caution">
    <text evidence="2">The sequence shown here is derived from an EMBL/GenBank/DDBJ whole genome shotgun (WGS) entry which is preliminary data.</text>
</comment>
<keyword evidence="3" id="KW-1185">Reference proteome</keyword>
<feature type="signal peptide" evidence="1">
    <location>
        <begin position="1"/>
        <end position="26"/>
    </location>
</feature>
<protein>
    <recommendedName>
        <fullName evidence="4">Outer membrane protein beta-barrel domain-containing protein</fullName>
    </recommendedName>
</protein>
<dbReference type="Proteomes" id="UP000245627">
    <property type="component" value="Unassembled WGS sequence"/>
</dbReference>
<gene>
    <name evidence="2" type="ORF">DC487_06540</name>
</gene>
<evidence type="ECO:0000313" key="3">
    <source>
        <dbReference type="Proteomes" id="UP000245627"/>
    </source>
</evidence>
<proteinExistence type="predicted"/>
<reference evidence="2 3" key="1">
    <citation type="submission" date="2018-04" db="EMBL/GenBank/DDBJ databases">
        <title>Sphingobacterium cortibacter sp. nov.</title>
        <authorList>
            <person name="Li Y."/>
        </authorList>
    </citation>
    <scope>NUCLEOTIDE SEQUENCE [LARGE SCALE GENOMIC DNA]</scope>
    <source>
        <strain evidence="2 3">2c-3</strain>
    </source>
</reference>